<name>A0A8S0W6E0_CYCAE</name>
<protein>
    <submittedName>
        <fullName evidence="2">Uncharacterized protein</fullName>
    </submittedName>
</protein>
<proteinExistence type="predicted"/>
<reference evidence="2 3" key="1">
    <citation type="submission" date="2020-01" db="EMBL/GenBank/DDBJ databases">
        <authorList>
            <person name="Gupta K D."/>
        </authorList>
    </citation>
    <scope>NUCLEOTIDE SEQUENCE [LARGE SCALE GENOMIC DNA]</scope>
</reference>
<comment type="caution">
    <text evidence="2">The sequence shown here is derived from an EMBL/GenBank/DDBJ whole genome shotgun (WGS) entry which is preliminary data.</text>
</comment>
<evidence type="ECO:0000313" key="3">
    <source>
        <dbReference type="Proteomes" id="UP000467700"/>
    </source>
</evidence>
<feature type="region of interest" description="Disordered" evidence="1">
    <location>
        <begin position="1"/>
        <end position="34"/>
    </location>
</feature>
<feature type="compositionally biased region" description="Low complexity" evidence="1">
    <location>
        <begin position="18"/>
        <end position="27"/>
    </location>
</feature>
<accession>A0A8S0W6E0</accession>
<organism evidence="2 3">
    <name type="scientific">Cyclocybe aegerita</name>
    <name type="common">Black poplar mushroom</name>
    <name type="synonym">Agrocybe aegerita</name>
    <dbReference type="NCBI Taxonomy" id="1973307"/>
    <lineage>
        <taxon>Eukaryota</taxon>
        <taxon>Fungi</taxon>
        <taxon>Dikarya</taxon>
        <taxon>Basidiomycota</taxon>
        <taxon>Agaricomycotina</taxon>
        <taxon>Agaricomycetes</taxon>
        <taxon>Agaricomycetidae</taxon>
        <taxon>Agaricales</taxon>
        <taxon>Agaricineae</taxon>
        <taxon>Bolbitiaceae</taxon>
        <taxon>Cyclocybe</taxon>
    </lineage>
</organism>
<evidence type="ECO:0000256" key="1">
    <source>
        <dbReference type="SAM" id="MobiDB-lite"/>
    </source>
</evidence>
<dbReference type="OrthoDB" id="3015492at2759"/>
<keyword evidence="3" id="KW-1185">Reference proteome</keyword>
<evidence type="ECO:0000313" key="2">
    <source>
        <dbReference type="EMBL" id="CAA7259020.1"/>
    </source>
</evidence>
<dbReference type="AlphaFoldDB" id="A0A8S0W6E0"/>
<gene>
    <name evidence="2" type="ORF">AAE3_LOCUS1467</name>
</gene>
<sequence length="141" mass="15554">MSVMSAHSQSSPNMRFQPSTRSSPTTPGSDKLTDLATSSNSVAAGFGEVLQAFVASTNPPNTRPIMVEFGNRTMAIGRQRMQTMNGRNAFLYMKSKFGLLNATSAFFLEATFEQDADSFVEIDLDSWEELVAFMHKIRIIS</sequence>
<feature type="compositionally biased region" description="Polar residues" evidence="1">
    <location>
        <begin position="1"/>
        <end position="17"/>
    </location>
</feature>
<dbReference type="EMBL" id="CACVBS010000013">
    <property type="protein sequence ID" value="CAA7259020.1"/>
    <property type="molecule type" value="Genomic_DNA"/>
</dbReference>
<dbReference type="Proteomes" id="UP000467700">
    <property type="component" value="Unassembled WGS sequence"/>
</dbReference>